<keyword evidence="5" id="KW-0378">Hydrolase</keyword>
<dbReference type="GO" id="GO:0046872">
    <property type="term" value="F:metal ion binding"/>
    <property type="evidence" value="ECO:0007669"/>
    <property type="project" value="UniProtKB-KW"/>
</dbReference>
<evidence type="ECO:0000256" key="7">
    <source>
        <dbReference type="ARBA" id="ARBA00023049"/>
    </source>
</evidence>
<dbReference type="Gene3D" id="3.40.390.10">
    <property type="entry name" value="Collagenase (Catalytic Domain)"/>
    <property type="match status" value="2"/>
</dbReference>
<evidence type="ECO:0000256" key="3">
    <source>
        <dbReference type="ARBA" id="ARBA00022723"/>
    </source>
</evidence>
<keyword evidence="8" id="KW-1015">Disulfide bond</keyword>
<feature type="chain" id="PRO_5024456344" evidence="9">
    <location>
        <begin position="23"/>
        <end position="315"/>
    </location>
</feature>
<gene>
    <name evidence="11" type="ORF">CTheo_7270</name>
</gene>
<evidence type="ECO:0000256" key="9">
    <source>
        <dbReference type="SAM" id="SignalP"/>
    </source>
</evidence>
<organism evidence="11 12">
    <name type="scientific">Ceratobasidium theobromae</name>
    <dbReference type="NCBI Taxonomy" id="1582974"/>
    <lineage>
        <taxon>Eukaryota</taxon>
        <taxon>Fungi</taxon>
        <taxon>Dikarya</taxon>
        <taxon>Basidiomycota</taxon>
        <taxon>Agaricomycotina</taxon>
        <taxon>Agaricomycetes</taxon>
        <taxon>Cantharellales</taxon>
        <taxon>Ceratobasidiaceae</taxon>
        <taxon>Ceratobasidium</taxon>
    </lineage>
</organism>
<keyword evidence="6" id="KW-0862">Zinc</keyword>
<dbReference type="InterPro" id="IPR008754">
    <property type="entry name" value="Peptidase_M43"/>
</dbReference>
<comment type="similarity">
    <text evidence="1">Belongs to the peptidase M43B family.</text>
</comment>
<dbReference type="Pfam" id="PF05572">
    <property type="entry name" value="Peptidase_M43"/>
    <property type="match status" value="1"/>
</dbReference>
<keyword evidence="2 11" id="KW-0645">Protease</keyword>
<evidence type="ECO:0000256" key="8">
    <source>
        <dbReference type="ARBA" id="ARBA00023157"/>
    </source>
</evidence>
<evidence type="ECO:0000313" key="11">
    <source>
        <dbReference type="EMBL" id="KAB5589286.1"/>
    </source>
</evidence>
<keyword evidence="4 9" id="KW-0732">Signal</keyword>
<reference evidence="11 12" key="1">
    <citation type="journal article" date="2019" name="Fungal Biol. Biotechnol.">
        <title>Draft genome sequence of fastidious pathogen Ceratobasidium theobromae, which causes vascular-streak dieback in Theobroma cacao.</title>
        <authorList>
            <person name="Ali S.S."/>
            <person name="Asman A."/>
            <person name="Shao J."/>
            <person name="Firmansyah A.P."/>
            <person name="Susilo A.W."/>
            <person name="Rosmana A."/>
            <person name="McMahon P."/>
            <person name="Junaid M."/>
            <person name="Guest D."/>
            <person name="Kheng T.Y."/>
            <person name="Meinhardt L.W."/>
            <person name="Bailey B.A."/>
        </authorList>
    </citation>
    <scope>NUCLEOTIDE SEQUENCE [LARGE SCALE GENOMIC DNA]</scope>
    <source>
        <strain evidence="11 12">CT2</strain>
    </source>
</reference>
<dbReference type="CDD" id="cd04275">
    <property type="entry name" value="ZnMc_pappalysin_like"/>
    <property type="match status" value="1"/>
</dbReference>
<evidence type="ECO:0000313" key="12">
    <source>
        <dbReference type="Proteomes" id="UP000383932"/>
    </source>
</evidence>
<evidence type="ECO:0000256" key="6">
    <source>
        <dbReference type="ARBA" id="ARBA00022833"/>
    </source>
</evidence>
<feature type="signal peptide" evidence="9">
    <location>
        <begin position="1"/>
        <end position="22"/>
    </location>
</feature>
<evidence type="ECO:0000256" key="1">
    <source>
        <dbReference type="ARBA" id="ARBA00008721"/>
    </source>
</evidence>
<evidence type="ECO:0000256" key="5">
    <source>
        <dbReference type="ARBA" id="ARBA00022801"/>
    </source>
</evidence>
<dbReference type="InterPro" id="IPR024079">
    <property type="entry name" value="MetalloPept_cat_dom_sf"/>
</dbReference>
<proteinExistence type="inferred from homology"/>
<keyword evidence="12" id="KW-1185">Reference proteome</keyword>
<accession>A0A5N5QCW3</accession>
<dbReference type="GO" id="GO:0008237">
    <property type="term" value="F:metallopeptidase activity"/>
    <property type="evidence" value="ECO:0007669"/>
    <property type="project" value="UniProtKB-KW"/>
</dbReference>
<comment type="caution">
    <text evidence="11">The sequence shown here is derived from an EMBL/GenBank/DDBJ whole genome shotgun (WGS) entry which is preliminary data.</text>
</comment>
<dbReference type="Proteomes" id="UP000383932">
    <property type="component" value="Unassembled WGS sequence"/>
</dbReference>
<evidence type="ECO:0000259" key="10">
    <source>
        <dbReference type="Pfam" id="PF05572"/>
    </source>
</evidence>
<dbReference type="GO" id="GO:0006508">
    <property type="term" value="P:proteolysis"/>
    <property type="evidence" value="ECO:0007669"/>
    <property type="project" value="UniProtKB-KW"/>
</dbReference>
<dbReference type="PANTHER" id="PTHR47466:SF1">
    <property type="entry name" value="METALLOPROTEASE MEP1 (AFU_ORTHOLOGUE AFUA_1G07730)-RELATED"/>
    <property type="match status" value="1"/>
</dbReference>
<keyword evidence="7 11" id="KW-0482">Metalloprotease</keyword>
<dbReference type="OrthoDB" id="536211at2759"/>
<protein>
    <submittedName>
        <fullName evidence="11">Extracellular metalloprotease</fullName>
    </submittedName>
</protein>
<evidence type="ECO:0000256" key="4">
    <source>
        <dbReference type="ARBA" id="ARBA00022729"/>
    </source>
</evidence>
<dbReference type="AlphaFoldDB" id="A0A5N5QCW3"/>
<dbReference type="PANTHER" id="PTHR47466">
    <property type="match status" value="1"/>
</dbReference>
<keyword evidence="3" id="KW-0479">Metal-binding</keyword>
<feature type="domain" description="Peptidase M43 pregnancy-associated plasma-A" evidence="10">
    <location>
        <begin position="236"/>
        <end position="308"/>
    </location>
</feature>
<name>A0A5N5QCW3_9AGAM</name>
<sequence>MIAFNRILASVLVFASAAVVLATNTDNSTLLEHAPVVLTCGADTPPLANMSTPDGSQLLVNSATTMDFPTSIVVKVTWNVIYKDTSYGGGHLTIDEINSAIGALNTHFAGTGITFERAGVRYYKNAEWFNKADNNAGNALATEMKNLLHYGTAKDLNVYSVGFTTSTLGGFATFPWWYTDAPKLDGVVFKWNTTPGGKLANYNQGKILTHEVGHWVYIYFANITLFELTVDLIQAGLYHTFQGGCSESGGDFVPDTPAEASAASGCPVGRDSCSGSGADPIRNYMDYTYDTCKTSPFTPGQIERMKFAMAIYRSS</sequence>
<evidence type="ECO:0000256" key="2">
    <source>
        <dbReference type="ARBA" id="ARBA00022670"/>
    </source>
</evidence>
<dbReference type="EMBL" id="SSOP01000292">
    <property type="protein sequence ID" value="KAB5589286.1"/>
    <property type="molecule type" value="Genomic_DNA"/>
</dbReference>
<dbReference type="SUPFAM" id="SSF55486">
    <property type="entry name" value="Metalloproteases ('zincins'), catalytic domain"/>
    <property type="match status" value="1"/>
</dbReference>